<sequence>MPEETKPAEQSAGELEPEPVDPIIGKVADIVDRYSVLVNKGDEAGVEVGMIFSVIGATGTAVRDPETGDDLGTLPIEKARIRVTEVYSKFCQAETYRITEPAVAGLISDILQEQWPGTTDEFGREQFQLNVVPTPTVPDATEVHIVVGDYVCELTPVS</sequence>
<reference evidence="1 7" key="1">
    <citation type="submission" date="2016-10" db="EMBL/GenBank/DDBJ databases">
        <title>Evaluation of Human, Animal and Environmental Mycobacterium chelonae Isolates by Core Genome Phylogenomic Analysis, Targeted Gene Comparison, and Anti-microbial Susceptibility Patterns: A Tale of Mistaken Identities.</title>
        <authorList>
            <person name="Fogelson S.B."/>
            <person name="Camus A.C."/>
            <person name="Lorenz W."/>
            <person name="Vasireddy R."/>
            <person name="Vasireddy S."/>
            <person name="Smith T."/>
            <person name="Brown-Elliott B.A."/>
            <person name="Wallace R.J.Jr."/>
            <person name="Hasan N.A."/>
            <person name="Reischl U."/>
            <person name="Sanchez S."/>
        </authorList>
    </citation>
    <scope>NUCLEOTIDE SEQUENCE [LARGE SCALE GENOMIC DNA]</scope>
    <source>
        <strain evidence="1 7">42895</strain>
    </source>
</reference>
<dbReference type="RefSeq" id="WP_030094632.1">
    <property type="nucleotide sequence ID" value="NZ_BSAK01000007.1"/>
</dbReference>
<reference evidence="4 8" key="3">
    <citation type="submission" date="2019-06" db="EMBL/GenBank/DDBJ databases">
        <title>Whole geneome sequnce of Mycobacteroides chelonae M77 isolated from bovine milk from Meghalaya, India.</title>
        <authorList>
            <person name="Vise E."/>
            <person name="Das S."/>
            <person name="Garg A."/>
            <person name="Ghatak S."/>
            <person name="Shakuntala I."/>
            <person name="Milton A.A.P."/>
            <person name="Karam A."/>
            <person name="Sanjukta R."/>
            <person name="Puro K."/>
            <person name="Sen A."/>
        </authorList>
    </citation>
    <scope>NUCLEOTIDE SEQUENCE [LARGE SCALE GENOMIC DNA]</scope>
    <source>
        <strain evidence="4 8">M77</strain>
    </source>
</reference>
<dbReference type="EMBL" id="MLHW01000001">
    <property type="protein sequence ID" value="OHT55549.1"/>
    <property type="molecule type" value="Genomic_DNA"/>
</dbReference>
<protein>
    <submittedName>
        <fullName evidence="2">Uncharacterized protein</fullName>
    </submittedName>
</protein>
<dbReference type="Proteomes" id="UP000180043">
    <property type="component" value="Unassembled WGS sequence"/>
</dbReference>
<evidence type="ECO:0000313" key="7">
    <source>
        <dbReference type="Proteomes" id="UP000180113"/>
    </source>
</evidence>
<dbReference type="EMBL" id="MLIS01000001">
    <property type="protein sequence ID" value="OHU77995.1"/>
    <property type="molecule type" value="Genomic_DNA"/>
</dbReference>
<evidence type="ECO:0000313" key="8">
    <source>
        <dbReference type="Proteomes" id="UP000317728"/>
    </source>
</evidence>
<dbReference type="GeneID" id="31678712"/>
<reference evidence="5 6" key="2">
    <citation type="submission" date="2016-10" db="EMBL/GenBank/DDBJ databases">
        <title>Evaluation of Human, Veterinary and Environmental Mycobacterium chelonae Isolates by Core Genome Phylogenomic Analysis, Targeted Gene Comparison, and Anti-microbial Susceptibility Patterns: A Tale of Mistaken Identities.</title>
        <authorList>
            <person name="Fogelson S.B."/>
            <person name="Camus A.C."/>
            <person name="Lorenz W."/>
            <person name="Vasireddy R."/>
            <person name="Vasireddy S."/>
            <person name="Smith T."/>
            <person name="Brown-Elliott B.A."/>
            <person name="Wallace R.J.Jr."/>
            <person name="Hasan N.A."/>
            <person name="Reischl U."/>
            <person name="Sanchez S."/>
        </authorList>
    </citation>
    <scope>NUCLEOTIDE SEQUENCE [LARGE SCALE GENOMIC DNA]</scope>
    <source>
        <strain evidence="2 6">15515</strain>
        <strain evidence="3 5">15518</strain>
    </source>
</reference>
<evidence type="ECO:0000313" key="2">
    <source>
        <dbReference type="EMBL" id="OHU60219.1"/>
    </source>
</evidence>
<organism evidence="2 6">
    <name type="scientific">Mycobacteroides chelonae</name>
    <name type="common">Mycobacterium chelonae</name>
    <dbReference type="NCBI Taxonomy" id="1774"/>
    <lineage>
        <taxon>Bacteria</taxon>
        <taxon>Bacillati</taxon>
        <taxon>Actinomycetota</taxon>
        <taxon>Actinomycetes</taxon>
        <taxon>Mycobacteriales</taxon>
        <taxon>Mycobacteriaceae</taxon>
        <taxon>Mycobacteroides</taxon>
    </lineage>
</organism>
<dbReference type="Proteomes" id="UP000317728">
    <property type="component" value="Chromosome"/>
</dbReference>
<accession>A0A0E3XNG0</accession>
<dbReference type="EMBL" id="CP041150">
    <property type="protein sequence ID" value="QDF69783.1"/>
    <property type="molecule type" value="Genomic_DNA"/>
</dbReference>
<name>A0A0E3XNG0_MYCCH</name>
<dbReference type="HOGENOM" id="CLU_1667420_0_0_11"/>
<evidence type="ECO:0000313" key="1">
    <source>
        <dbReference type="EMBL" id="OHT55549.1"/>
    </source>
</evidence>
<evidence type="ECO:0000313" key="6">
    <source>
        <dbReference type="Proteomes" id="UP000180043"/>
    </source>
</evidence>
<dbReference type="Proteomes" id="UP000179441">
    <property type="component" value="Unassembled WGS sequence"/>
</dbReference>
<evidence type="ECO:0000313" key="3">
    <source>
        <dbReference type="EMBL" id="OHU77995.1"/>
    </source>
</evidence>
<dbReference type="Proteomes" id="UP000180113">
    <property type="component" value="Unassembled WGS sequence"/>
</dbReference>
<evidence type="ECO:0000313" key="4">
    <source>
        <dbReference type="EMBL" id="QDF69783.1"/>
    </source>
</evidence>
<evidence type="ECO:0000313" key="5">
    <source>
        <dbReference type="Proteomes" id="UP000179441"/>
    </source>
</evidence>
<dbReference type="AlphaFoldDB" id="A0A0E3XNG0"/>
<gene>
    <name evidence="1" type="ORF">BKG62_05340</name>
    <name evidence="2" type="ORF">BKG82_07030</name>
    <name evidence="3" type="ORF">BKG84_05900</name>
    <name evidence="4" type="ORF">FJK96_06240</name>
</gene>
<dbReference type="PATRIC" id="fig|1774.35.peg.1088"/>
<dbReference type="OrthoDB" id="4761496at2"/>
<proteinExistence type="predicted"/>
<keyword evidence="5" id="KW-1185">Reference proteome</keyword>
<dbReference type="EMBL" id="MLIQ01000011">
    <property type="protein sequence ID" value="OHU60219.1"/>
    <property type="molecule type" value="Genomic_DNA"/>
</dbReference>